<reference evidence="5" key="1">
    <citation type="journal article" date="2022" name="Int. J. Syst. Evol. Microbiol.">
        <title>Pseudomonas aegrilactucae sp. nov. and Pseudomonas morbosilactucae sp. nov., pathogens causing bacterial rot of lettuce in Japan.</title>
        <authorList>
            <person name="Sawada H."/>
            <person name="Fujikawa T."/>
            <person name="Satou M."/>
        </authorList>
    </citation>
    <scope>NUCLEOTIDE SEQUENCE</scope>
    <source>
        <strain evidence="5">0166_1</strain>
    </source>
</reference>
<dbReference type="Pfam" id="PF17853">
    <property type="entry name" value="GGDEF_2"/>
    <property type="match status" value="1"/>
</dbReference>
<dbReference type="Gene3D" id="1.10.10.2840">
    <property type="entry name" value="PucR C-terminal helix-turn-helix domain"/>
    <property type="match status" value="1"/>
</dbReference>
<feature type="domain" description="Purine catabolism PurC-like" evidence="2">
    <location>
        <begin position="13"/>
        <end position="119"/>
    </location>
</feature>
<dbReference type="AlphaFoldDB" id="A0A9E7C349"/>
<sequence>MLTVRALCRDLGLELLAGADAADAPIRWVHISEEDDPTPWLSGGELLLSTGKGIAGEDAQRAFVARLADHGLAGLGLGTGLGIDTVPAALLDAAGERDFPLFEVPYDMPFIAVTERAFTTLVNENYAVLRRSIAAQERLQRIVLSERGLDAIAAALATQIGGALLVFDGRGQPLAQRRFRRDVPTEAVAALSAELATRARAGTADPFAPGHGELAGRALALPVATSPDPGGRPALPQAWLVAIKDGGGLDEFDRLLLHQAVTVVALELLRRRVAGSTERRLAGDVLAQLASGALTGGELARRLEPFGLGARVAAFAFAAAVPGERIENALDAALHDESVAGLAAGAGDLACALVPGYAEEELFELAGRIQGRVAERLGTVVRAAAGRPVPAGEARRTYHEARCALDAGALGASPDGAANGNGGARDVATAAPPRVATYRDLGSFQLLLALQDTEALRLYCDSLLGPLDNGDSAYGGELVRSLEAFIECNGQWEAAARRLYCHRHTLRYRIRRIEELTGRDLGSARDRIEFWLALRGRELAA</sequence>
<keyword evidence="6" id="KW-1185">Reference proteome</keyword>
<proteinExistence type="inferred from homology"/>
<dbReference type="RefSeq" id="WP_259312302.1">
    <property type="nucleotide sequence ID" value="NZ_CP087164.1"/>
</dbReference>
<dbReference type="PANTHER" id="PTHR33744:SF7">
    <property type="entry name" value="PUCR FAMILY TRANSCRIPTIONAL REGULATOR"/>
    <property type="match status" value="1"/>
</dbReference>
<accession>A0A9E7C349</accession>
<evidence type="ECO:0000259" key="3">
    <source>
        <dbReference type="Pfam" id="PF13556"/>
    </source>
</evidence>
<evidence type="ECO:0000259" key="2">
    <source>
        <dbReference type="Pfam" id="PF07905"/>
    </source>
</evidence>
<evidence type="ECO:0008006" key="7">
    <source>
        <dbReference type="Google" id="ProtNLM"/>
    </source>
</evidence>
<evidence type="ECO:0000313" key="6">
    <source>
        <dbReference type="Proteomes" id="UP001162834"/>
    </source>
</evidence>
<name>A0A9E7C349_9ACTN</name>
<evidence type="ECO:0000313" key="5">
    <source>
        <dbReference type="EMBL" id="UGS38277.1"/>
    </source>
</evidence>
<gene>
    <name evidence="5" type="ORF">DSM104329_04701</name>
</gene>
<dbReference type="Pfam" id="PF13556">
    <property type="entry name" value="HTH_30"/>
    <property type="match status" value="1"/>
</dbReference>
<dbReference type="EMBL" id="CP087164">
    <property type="protein sequence ID" value="UGS38277.1"/>
    <property type="molecule type" value="Genomic_DNA"/>
</dbReference>
<feature type="domain" description="CdaR GGDEF-like" evidence="4">
    <location>
        <begin position="298"/>
        <end position="407"/>
    </location>
</feature>
<dbReference type="InterPro" id="IPR041522">
    <property type="entry name" value="CdaR_GGDEF"/>
</dbReference>
<comment type="similarity">
    <text evidence="1">Belongs to the CdaR family.</text>
</comment>
<feature type="domain" description="PucR C-terminal helix-turn-helix" evidence="3">
    <location>
        <begin position="478"/>
        <end position="535"/>
    </location>
</feature>
<dbReference type="Pfam" id="PF07905">
    <property type="entry name" value="PucR"/>
    <property type="match status" value="1"/>
</dbReference>
<evidence type="ECO:0000259" key="4">
    <source>
        <dbReference type="Pfam" id="PF17853"/>
    </source>
</evidence>
<evidence type="ECO:0000256" key="1">
    <source>
        <dbReference type="ARBA" id="ARBA00006754"/>
    </source>
</evidence>
<dbReference type="InterPro" id="IPR051448">
    <property type="entry name" value="CdaR-like_regulators"/>
</dbReference>
<organism evidence="5 6">
    <name type="scientific">Capillimicrobium parvum</name>
    <dbReference type="NCBI Taxonomy" id="2884022"/>
    <lineage>
        <taxon>Bacteria</taxon>
        <taxon>Bacillati</taxon>
        <taxon>Actinomycetota</taxon>
        <taxon>Thermoleophilia</taxon>
        <taxon>Solirubrobacterales</taxon>
        <taxon>Capillimicrobiaceae</taxon>
        <taxon>Capillimicrobium</taxon>
    </lineage>
</organism>
<dbReference type="PANTHER" id="PTHR33744">
    <property type="entry name" value="CARBOHYDRATE DIACID REGULATOR"/>
    <property type="match status" value="1"/>
</dbReference>
<dbReference type="InterPro" id="IPR042070">
    <property type="entry name" value="PucR_C-HTH_sf"/>
</dbReference>
<protein>
    <recommendedName>
        <fullName evidence="7">PucR family transcriptional regulator</fullName>
    </recommendedName>
</protein>
<dbReference type="KEGG" id="sbae:DSM104329_04701"/>
<dbReference type="Proteomes" id="UP001162834">
    <property type="component" value="Chromosome"/>
</dbReference>
<dbReference type="InterPro" id="IPR012914">
    <property type="entry name" value="PucR_dom"/>
</dbReference>
<dbReference type="InterPro" id="IPR025736">
    <property type="entry name" value="PucR_C-HTH_dom"/>
</dbReference>